<keyword evidence="2" id="KW-0560">Oxidoreductase</keyword>
<dbReference type="InterPro" id="IPR036291">
    <property type="entry name" value="NAD(P)-bd_dom_sf"/>
</dbReference>
<accession>A0A540VIW5</accession>
<feature type="domain" description="Gfo/Idh/MocA-like oxidoreductase N-terminal" evidence="3">
    <location>
        <begin position="7"/>
        <end position="132"/>
    </location>
</feature>
<comment type="caution">
    <text evidence="5">The sequence shown here is derived from an EMBL/GenBank/DDBJ whole genome shotgun (WGS) entry which is preliminary data.</text>
</comment>
<dbReference type="InterPro" id="IPR004104">
    <property type="entry name" value="Gfo/Idh/MocA-like_OxRdtase_C"/>
</dbReference>
<dbReference type="SUPFAM" id="SSF55347">
    <property type="entry name" value="Glyceraldehyde-3-phosphate dehydrogenase-like, C-terminal domain"/>
    <property type="match status" value="1"/>
</dbReference>
<name>A0A540VIW5_9CHLR</name>
<gene>
    <name evidence="5" type="ORF">FKZ61_05485</name>
</gene>
<evidence type="ECO:0000256" key="1">
    <source>
        <dbReference type="ARBA" id="ARBA00010928"/>
    </source>
</evidence>
<dbReference type="AlphaFoldDB" id="A0A540VIW5"/>
<dbReference type="GO" id="GO:0000166">
    <property type="term" value="F:nucleotide binding"/>
    <property type="evidence" value="ECO:0007669"/>
    <property type="project" value="InterPro"/>
</dbReference>
<evidence type="ECO:0000259" key="4">
    <source>
        <dbReference type="Pfam" id="PF02894"/>
    </source>
</evidence>
<evidence type="ECO:0000256" key="2">
    <source>
        <dbReference type="ARBA" id="ARBA00023002"/>
    </source>
</evidence>
<dbReference type="PANTHER" id="PTHR43818">
    <property type="entry name" value="BCDNA.GH03377"/>
    <property type="match status" value="1"/>
</dbReference>
<dbReference type="PANTHER" id="PTHR43818:SF11">
    <property type="entry name" value="BCDNA.GH03377"/>
    <property type="match status" value="1"/>
</dbReference>
<dbReference type="Gene3D" id="3.30.360.10">
    <property type="entry name" value="Dihydrodipicolinate Reductase, domain 2"/>
    <property type="match status" value="1"/>
</dbReference>
<feature type="domain" description="Gfo/Idh/MocA-like oxidoreductase C-terminal" evidence="4">
    <location>
        <begin position="172"/>
        <end position="331"/>
    </location>
</feature>
<dbReference type="EMBL" id="VIGC01000006">
    <property type="protein sequence ID" value="TQE96714.1"/>
    <property type="molecule type" value="Genomic_DNA"/>
</dbReference>
<dbReference type="Gene3D" id="3.40.50.720">
    <property type="entry name" value="NAD(P)-binding Rossmann-like Domain"/>
    <property type="match status" value="1"/>
</dbReference>
<dbReference type="InterPro" id="IPR050463">
    <property type="entry name" value="Gfo/Idh/MocA_oxidrdct_glycsds"/>
</dbReference>
<dbReference type="Pfam" id="PF02894">
    <property type="entry name" value="GFO_IDH_MocA_C"/>
    <property type="match status" value="1"/>
</dbReference>
<dbReference type="InParanoid" id="A0A540VIW5"/>
<dbReference type="RefSeq" id="WP_141609086.1">
    <property type="nucleotide sequence ID" value="NZ_VIGC02000006.1"/>
</dbReference>
<evidence type="ECO:0000313" key="5">
    <source>
        <dbReference type="EMBL" id="TQE96714.1"/>
    </source>
</evidence>
<protein>
    <submittedName>
        <fullName evidence="5">Gfo/Idh/MocA family oxidoreductase</fullName>
    </submittedName>
</protein>
<organism evidence="5 6">
    <name type="scientific">Litorilinea aerophila</name>
    <dbReference type="NCBI Taxonomy" id="1204385"/>
    <lineage>
        <taxon>Bacteria</taxon>
        <taxon>Bacillati</taxon>
        <taxon>Chloroflexota</taxon>
        <taxon>Caldilineae</taxon>
        <taxon>Caldilineales</taxon>
        <taxon>Caldilineaceae</taxon>
        <taxon>Litorilinea</taxon>
    </lineage>
</organism>
<dbReference type="SUPFAM" id="SSF51735">
    <property type="entry name" value="NAD(P)-binding Rossmann-fold domains"/>
    <property type="match status" value="1"/>
</dbReference>
<sequence>MPDRVYRVAIVGLGRMGSTIDDELPPGTPPMAVAAACRLSPFLAVVAGADIDPAKRAAFQARWGVDALYEDYLEMIRQEEPDLVAICTRGPLHAEMTVGAAEAGAKMIFCEKAMACSMEEADAALAAVSSRGIPFNTGVLRRFNRVYHQARDLIADGAIGEPRTAVHYAGTNLLHGHIHSLDTLSFLLGDPGIVSVWGELLPRELSLDQNRLDSDPNAVYRVEFANGVEATTVPAGTWEFEVLGSRGSVRVLNNGERVLLRQAGDARGRTLREVPVPPVSPHSATQFCLEDLVDAYETGRPSLGNVQLTHHLTEACLAVAESHRQGSRVTLPLANRSLYIHHV</sequence>
<dbReference type="Proteomes" id="UP000317371">
    <property type="component" value="Unassembled WGS sequence"/>
</dbReference>
<keyword evidence="6" id="KW-1185">Reference proteome</keyword>
<evidence type="ECO:0000313" key="6">
    <source>
        <dbReference type="Proteomes" id="UP000317371"/>
    </source>
</evidence>
<dbReference type="InterPro" id="IPR000683">
    <property type="entry name" value="Gfo/Idh/MocA-like_OxRdtase_N"/>
</dbReference>
<comment type="similarity">
    <text evidence="1">Belongs to the Gfo/Idh/MocA family.</text>
</comment>
<reference evidence="5 6" key="1">
    <citation type="submission" date="2019-06" db="EMBL/GenBank/DDBJ databases">
        <title>Genome sequence of Litorilinea aerophila BAA-2444.</title>
        <authorList>
            <person name="Maclea K.S."/>
            <person name="Maurais E.G."/>
            <person name="Iannazzi L.C."/>
        </authorList>
    </citation>
    <scope>NUCLEOTIDE SEQUENCE [LARGE SCALE GENOMIC DNA]</scope>
    <source>
        <strain evidence="5 6">ATCC BAA-2444</strain>
    </source>
</reference>
<dbReference type="OrthoDB" id="9815825at2"/>
<dbReference type="Pfam" id="PF01408">
    <property type="entry name" value="GFO_IDH_MocA"/>
    <property type="match status" value="1"/>
</dbReference>
<evidence type="ECO:0000259" key="3">
    <source>
        <dbReference type="Pfam" id="PF01408"/>
    </source>
</evidence>
<dbReference type="GO" id="GO:0016491">
    <property type="term" value="F:oxidoreductase activity"/>
    <property type="evidence" value="ECO:0007669"/>
    <property type="project" value="UniProtKB-KW"/>
</dbReference>
<proteinExistence type="inferred from homology"/>